<name>A0ABS8YK76_9BACL</name>
<protein>
    <submittedName>
        <fullName evidence="1">Uncharacterized protein</fullName>
    </submittedName>
</protein>
<accession>A0ABS8YK76</accession>
<dbReference type="Proteomes" id="UP001199916">
    <property type="component" value="Unassembled WGS sequence"/>
</dbReference>
<keyword evidence="2" id="KW-1185">Reference proteome</keyword>
<dbReference type="EMBL" id="JAJNBZ010000012">
    <property type="protein sequence ID" value="MCE5170760.1"/>
    <property type="molecule type" value="Genomic_DNA"/>
</dbReference>
<evidence type="ECO:0000313" key="1">
    <source>
        <dbReference type="EMBL" id="MCE5170760.1"/>
    </source>
</evidence>
<comment type="caution">
    <text evidence="1">The sequence shown here is derived from an EMBL/GenBank/DDBJ whole genome shotgun (WGS) entry which is preliminary data.</text>
</comment>
<gene>
    <name evidence="1" type="ORF">LQV63_15750</name>
</gene>
<reference evidence="1 2" key="1">
    <citation type="submission" date="2021-11" db="EMBL/GenBank/DDBJ databases">
        <title>Draft genome sequence of Paenibacillus profundus YoMME, a new Gram-positive bacteria with exoelectrogenic properties.</title>
        <authorList>
            <person name="Hubenova Y."/>
            <person name="Hubenova E."/>
            <person name="Manasiev Y."/>
            <person name="Peykov S."/>
            <person name="Mitov M."/>
        </authorList>
    </citation>
    <scope>NUCLEOTIDE SEQUENCE [LARGE SCALE GENOMIC DNA]</scope>
    <source>
        <strain evidence="1 2">YoMME</strain>
    </source>
</reference>
<proteinExistence type="predicted"/>
<organism evidence="1 2">
    <name type="scientific">Paenibacillus profundus</name>
    <dbReference type="NCBI Taxonomy" id="1173085"/>
    <lineage>
        <taxon>Bacteria</taxon>
        <taxon>Bacillati</taxon>
        <taxon>Bacillota</taxon>
        <taxon>Bacilli</taxon>
        <taxon>Bacillales</taxon>
        <taxon>Paenibacillaceae</taxon>
        <taxon>Paenibacillus</taxon>
    </lineage>
</organism>
<evidence type="ECO:0000313" key="2">
    <source>
        <dbReference type="Proteomes" id="UP001199916"/>
    </source>
</evidence>
<sequence>MVWRTKYCGETYISSLMRERLDASLRDSEDTRGAARAVDRFLHATGKYSLRMFLWLLIEILQKKTMPITS</sequence>